<sequence>MTRTEYLAKLHKYLKKLPKQDYDEAMDYFTEYFDEAGPENEAQVIADLGNPKEAAHEILSNLLGKRMGEAGRNASKNTQNILWIALLAILALPVALPLLIVILVLLLTLVIVIFALLLTLAALSLASLVTGFALLWESLTQLTFDLPALAIGLGSSFLSIGLAILLAILTYHLAKASQFIMISFIQWLIKGGKKS</sequence>
<organism evidence="2 3">
    <name type="scientific">Streptococcus ferus</name>
    <dbReference type="NCBI Taxonomy" id="1345"/>
    <lineage>
        <taxon>Bacteria</taxon>
        <taxon>Bacillati</taxon>
        <taxon>Bacillota</taxon>
        <taxon>Bacilli</taxon>
        <taxon>Lactobacillales</taxon>
        <taxon>Streptococcaceae</taxon>
        <taxon>Streptococcus</taxon>
    </lineage>
</organism>
<gene>
    <name evidence="2" type="ORF">NCTC12278_01508</name>
</gene>
<evidence type="ECO:0000313" key="2">
    <source>
        <dbReference type="EMBL" id="SQF40928.1"/>
    </source>
</evidence>
<keyword evidence="1" id="KW-0812">Transmembrane</keyword>
<dbReference type="STRING" id="1123303.GCA_000372425_01024"/>
<evidence type="ECO:0000313" key="3">
    <source>
        <dbReference type="Proteomes" id="UP000249495"/>
    </source>
</evidence>
<dbReference type="OrthoDB" id="95800at2"/>
<feature type="transmembrane region" description="Helical" evidence="1">
    <location>
        <begin position="148"/>
        <end position="167"/>
    </location>
</feature>
<dbReference type="Proteomes" id="UP000249495">
    <property type="component" value="Chromosome 1"/>
</dbReference>
<keyword evidence="3" id="KW-1185">Reference proteome</keyword>
<dbReference type="KEGG" id="sfer:NCTC12278_01508"/>
<keyword evidence="1" id="KW-1133">Transmembrane helix</keyword>
<proteinExistence type="predicted"/>
<reference evidence="2 3" key="1">
    <citation type="submission" date="2018-06" db="EMBL/GenBank/DDBJ databases">
        <authorList>
            <consortium name="Pathogen Informatics"/>
            <person name="Doyle S."/>
        </authorList>
    </citation>
    <scope>NUCLEOTIDE SEQUENCE [LARGE SCALE GENOMIC DNA]</scope>
    <source>
        <strain evidence="2 3">NCTC12278</strain>
    </source>
</reference>
<protein>
    <submittedName>
        <fullName evidence="2">Hypothetical membrane associated protein</fullName>
    </submittedName>
</protein>
<evidence type="ECO:0000256" key="1">
    <source>
        <dbReference type="SAM" id="Phobius"/>
    </source>
</evidence>
<name>A0A2X3VNE1_9STRE</name>
<dbReference type="EMBL" id="LS483343">
    <property type="protein sequence ID" value="SQF40928.1"/>
    <property type="molecule type" value="Genomic_DNA"/>
</dbReference>
<keyword evidence="1" id="KW-0472">Membrane</keyword>
<dbReference type="AlphaFoldDB" id="A0A2X3VNE1"/>
<feature type="transmembrane region" description="Helical" evidence="1">
    <location>
        <begin position="81"/>
        <end position="105"/>
    </location>
</feature>
<feature type="transmembrane region" description="Helical" evidence="1">
    <location>
        <begin position="111"/>
        <end position="136"/>
    </location>
</feature>
<accession>A0A2X3VNE1</accession>
<dbReference type="RefSeq" id="WP_018030353.1">
    <property type="nucleotide sequence ID" value="NZ_LS483343.1"/>
</dbReference>
<dbReference type="Pfam" id="PF22564">
    <property type="entry name" value="HAAS"/>
    <property type="match status" value="1"/>
</dbReference>